<gene>
    <name evidence="5" type="ORF">ETX26_01265</name>
</gene>
<keyword evidence="3" id="KW-0804">Transcription</keyword>
<dbReference type="SUPFAM" id="SSF46785">
    <property type="entry name" value="Winged helix' DNA-binding domain"/>
    <property type="match status" value="1"/>
</dbReference>
<reference evidence="5 6" key="1">
    <citation type="submission" date="2019-01" db="EMBL/GenBank/DDBJ databases">
        <title>Altererythrobacter rhizovicinus sp. nov., isolated from the rhizosphere soil of Haloxylon ammodendron.</title>
        <authorList>
            <person name="Li H.-P."/>
            <person name="Gou J.-Y."/>
            <person name="Yao D."/>
            <person name="Han Q.-Q."/>
            <person name="Shao K.-Z."/>
            <person name="Zhao Q."/>
            <person name="Zhang J.-L."/>
        </authorList>
    </citation>
    <scope>NUCLEOTIDE SEQUENCE [LARGE SCALE GENOMIC DNA]</scope>
    <source>
        <strain evidence="5 6">AY-3R</strain>
    </source>
</reference>
<dbReference type="EMBL" id="SDPV01000001">
    <property type="protein sequence ID" value="RXZ65418.1"/>
    <property type="molecule type" value="Genomic_DNA"/>
</dbReference>
<dbReference type="SUPFAM" id="SSF51206">
    <property type="entry name" value="cAMP-binding domain-like"/>
    <property type="match status" value="1"/>
</dbReference>
<dbReference type="OrthoDB" id="6155297at2"/>
<sequence length="247" mass="28205">MLTELFLKGRLRHDLNEEERSALENAVARTIEIRPRVTLVERGQLIQHSYYLVQGTMLRHIDDRRGERQLVGVNIPGDFVDLHGYAMKRLDHDVGSLTGAILAQISHRKITELIDSYPHLGRALWFSTLLDAAMHREWIFGLGRLNAEGRIAHLIAELIERLRLVGLYDGSVLPIPLLQRDYAEACGITPVHANRSFRTLRERGALRPCGEGRMEILDEELIRRLGEFDGSYLYGTGELALRTLHDR</sequence>
<organism evidence="5 6">
    <name type="scientific">Pelagerythrobacter rhizovicinus</name>
    <dbReference type="NCBI Taxonomy" id="2268576"/>
    <lineage>
        <taxon>Bacteria</taxon>
        <taxon>Pseudomonadati</taxon>
        <taxon>Pseudomonadota</taxon>
        <taxon>Alphaproteobacteria</taxon>
        <taxon>Sphingomonadales</taxon>
        <taxon>Erythrobacteraceae</taxon>
        <taxon>Pelagerythrobacter</taxon>
    </lineage>
</organism>
<keyword evidence="2" id="KW-0238">DNA-binding</keyword>
<dbReference type="InterPro" id="IPR036388">
    <property type="entry name" value="WH-like_DNA-bd_sf"/>
</dbReference>
<dbReference type="InterPro" id="IPR018490">
    <property type="entry name" value="cNMP-bd_dom_sf"/>
</dbReference>
<dbReference type="Gene3D" id="1.10.10.10">
    <property type="entry name" value="Winged helix-like DNA-binding domain superfamily/Winged helix DNA-binding domain"/>
    <property type="match status" value="1"/>
</dbReference>
<evidence type="ECO:0000313" key="6">
    <source>
        <dbReference type="Proteomes" id="UP000293623"/>
    </source>
</evidence>
<name>A0A4Q2KJN2_9SPHN</name>
<dbReference type="InterPro" id="IPR014710">
    <property type="entry name" value="RmlC-like_jellyroll"/>
</dbReference>
<keyword evidence="1" id="KW-0805">Transcription regulation</keyword>
<evidence type="ECO:0000256" key="3">
    <source>
        <dbReference type="ARBA" id="ARBA00023163"/>
    </source>
</evidence>
<dbReference type="Gene3D" id="2.60.120.10">
    <property type="entry name" value="Jelly Rolls"/>
    <property type="match status" value="1"/>
</dbReference>
<proteinExistence type="predicted"/>
<dbReference type="CDD" id="cd00038">
    <property type="entry name" value="CAP_ED"/>
    <property type="match status" value="1"/>
</dbReference>
<evidence type="ECO:0000256" key="1">
    <source>
        <dbReference type="ARBA" id="ARBA00023015"/>
    </source>
</evidence>
<dbReference type="PROSITE" id="PS51063">
    <property type="entry name" value="HTH_CRP_2"/>
    <property type="match status" value="1"/>
</dbReference>
<dbReference type="GO" id="GO:0006355">
    <property type="term" value="P:regulation of DNA-templated transcription"/>
    <property type="evidence" value="ECO:0007669"/>
    <property type="project" value="InterPro"/>
</dbReference>
<dbReference type="InterPro" id="IPR012318">
    <property type="entry name" value="HTH_CRP"/>
</dbReference>
<comment type="caution">
    <text evidence="5">The sequence shown here is derived from an EMBL/GenBank/DDBJ whole genome shotgun (WGS) entry which is preliminary data.</text>
</comment>
<evidence type="ECO:0000313" key="5">
    <source>
        <dbReference type="EMBL" id="RXZ65418.1"/>
    </source>
</evidence>
<dbReference type="GO" id="GO:0003677">
    <property type="term" value="F:DNA binding"/>
    <property type="evidence" value="ECO:0007669"/>
    <property type="project" value="UniProtKB-KW"/>
</dbReference>
<protein>
    <submittedName>
        <fullName evidence="5">Crp/Fnr family transcriptional regulator</fullName>
    </submittedName>
</protein>
<keyword evidence="6" id="KW-1185">Reference proteome</keyword>
<dbReference type="Pfam" id="PF13545">
    <property type="entry name" value="HTH_Crp_2"/>
    <property type="match status" value="1"/>
</dbReference>
<dbReference type="Proteomes" id="UP000293623">
    <property type="component" value="Unassembled WGS sequence"/>
</dbReference>
<accession>A0A4Q2KJN2</accession>
<feature type="domain" description="HTH crp-type" evidence="4">
    <location>
        <begin position="145"/>
        <end position="220"/>
    </location>
</feature>
<dbReference type="AlphaFoldDB" id="A0A4Q2KJN2"/>
<dbReference type="InterPro" id="IPR000595">
    <property type="entry name" value="cNMP-bd_dom"/>
</dbReference>
<evidence type="ECO:0000256" key="2">
    <source>
        <dbReference type="ARBA" id="ARBA00023125"/>
    </source>
</evidence>
<evidence type="ECO:0000259" key="4">
    <source>
        <dbReference type="PROSITE" id="PS51063"/>
    </source>
</evidence>
<dbReference type="RefSeq" id="WP_129522906.1">
    <property type="nucleotide sequence ID" value="NZ_SDPV01000001.1"/>
</dbReference>
<dbReference type="InterPro" id="IPR036390">
    <property type="entry name" value="WH_DNA-bd_sf"/>
</dbReference>